<organism evidence="1">
    <name type="scientific">marine sediment metagenome</name>
    <dbReference type="NCBI Taxonomy" id="412755"/>
    <lineage>
        <taxon>unclassified sequences</taxon>
        <taxon>metagenomes</taxon>
        <taxon>ecological metagenomes</taxon>
    </lineage>
</organism>
<evidence type="ECO:0000313" key="1">
    <source>
        <dbReference type="EMBL" id="GAI91442.1"/>
    </source>
</evidence>
<comment type="caution">
    <text evidence="1">The sequence shown here is derived from an EMBL/GenBank/DDBJ whole genome shotgun (WGS) entry which is preliminary data.</text>
</comment>
<protein>
    <submittedName>
        <fullName evidence="1">Uncharacterized protein</fullName>
    </submittedName>
</protein>
<proteinExistence type="predicted"/>
<sequence>HFYIEKKLFIWLSLRLHRAARQEECLAIVGAESWRI</sequence>
<accession>X1SEJ9</accession>
<feature type="non-terminal residue" evidence="1">
    <location>
        <position position="1"/>
    </location>
</feature>
<dbReference type="AlphaFoldDB" id="X1SEJ9"/>
<name>X1SEJ9_9ZZZZ</name>
<reference evidence="1" key="1">
    <citation type="journal article" date="2014" name="Front. Microbiol.">
        <title>High frequency of phylogenetically diverse reductive dehalogenase-homologous genes in deep subseafloor sedimentary metagenomes.</title>
        <authorList>
            <person name="Kawai M."/>
            <person name="Futagami T."/>
            <person name="Toyoda A."/>
            <person name="Takaki Y."/>
            <person name="Nishi S."/>
            <person name="Hori S."/>
            <person name="Arai W."/>
            <person name="Tsubouchi T."/>
            <person name="Morono Y."/>
            <person name="Uchiyama I."/>
            <person name="Ito T."/>
            <person name="Fujiyama A."/>
            <person name="Inagaki F."/>
            <person name="Takami H."/>
        </authorList>
    </citation>
    <scope>NUCLEOTIDE SEQUENCE</scope>
    <source>
        <strain evidence="1">Expedition CK06-06</strain>
    </source>
</reference>
<dbReference type="EMBL" id="BARW01017791">
    <property type="protein sequence ID" value="GAI91442.1"/>
    <property type="molecule type" value="Genomic_DNA"/>
</dbReference>
<gene>
    <name evidence="1" type="ORF">S12H4_30638</name>
</gene>